<organism evidence="2 3">
    <name type="scientific">Chryseobacterium arachidis</name>
    <dbReference type="NCBI Taxonomy" id="1416778"/>
    <lineage>
        <taxon>Bacteria</taxon>
        <taxon>Pseudomonadati</taxon>
        <taxon>Bacteroidota</taxon>
        <taxon>Flavobacteriia</taxon>
        <taxon>Flavobacteriales</taxon>
        <taxon>Weeksellaceae</taxon>
        <taxon>Chryseobacterium group</taxon>
        <taxon>Chryseobacterium</taxon>
    </lineage>
</organism>
<dbReference type="AlphaFoldDB" id="A0A1M5B6S5"/>
<proteinExistence type="predicted"/>
<sequence length="62" mass="7072">MKSLLKIFGTFLLAYATSACHPPPRPPRPPEPPRRPHGMLEKKINQSQTDLIFERKSMNTIS</sequence>
<feature type="compositionally biased region" description="Basic and acidic residues" evidence="1">
    <location>
        <begin position="52"/>
        <end position="62"/>
    </location>
</feature>
<protein>
    <recommendedName>
        <fullName evidence="4">Lipoprotein</fullName>
    </recommendedName>
</protein>
<gene>
    <name evidence="2" type="ORF">SAMN05443633_10458</name>
</gene>
<dbReference type="EMBL" id="FQUT01000004">
    <property type="protein sequence ID" value="SHF38158.1"/>
    <property type="molecule type" value="Genomic_DNA"/>
</dbReference>
<feature type="region of interest" description="Disordered" evidence="1">
    <location>
        <begin position="19"/>
        <end position="62"/>
    </location>
</feature>
<evidence type="ECO:0000313" key="3">
    <source>
        <dbReference type="Proteomes" id="UP000184518"/>
    </source>
</evidence>
<accession>A0A1M5B6S5</accession>
<evidence type="ECO:0000256" key="1">
    <source>
        <dbReference type="SAM" id="MobiDB-lite"/>
    </source>
</evidence>
<dbReference type="RefSeq" id="WP_072955959.1">
    <property type="nucleotide sequence ID" value="NZ_FQUT01000004.1"/>
</dbReference>
<dbReference type="PROSITE" id="PS51257">
    <property type="entry name" value="PROKAR_LIPOPROTEIN"/>
    <property type="match status" value="1"/>
</dbReference>
<evidence type="ECO:0008006" key="4">
    <source>
        <dbReference type="Google" id="ProtNLM"/>
    </source>
</evidence>
<reference evidence="3" key="1">
    <citation type="submission" date="2016-11" db="EMBL/GenBank/DDBJ databases">
        <authorList>
            <person name="Varghese N."/>
            <person name="Submissions S."/>
        </authorList>
    </citation>
    <scope>NUCLEOTIDE SEQUENCE [LARGE SCALE GENOMIC DNA]</scope>
    <source>
        <strain evidence="3">DSM 27619</strain>
    </source>
</reference>
<feature type="compositionally biased region" description="Pro residues" evidence="1">
    <location>
        <begin position="21"/>
        <end position="30"/>
    </location>
</feature>
<keyword evidence="3" id="KW-1185">Reference proteome</keyword>
<feature type="compositionally biased region" description="Basic and acidic residues" evidence="1">
    <location>
        <begin position="31"/>
        <end position="44"/>
    </location>
</feature>
<evidence type="ECO:0000313" key="2">
    <source>
        <dbReference type="EMBL" id="SHF38158.1"/>
    </source>
</evidence>
<name>A0A1M5B6S5_9FLAO</name>
<dbReference type="Proteomes" id="UP000184518">
    <property type="component" value="Unassembled WGS sequence"/>
</dbReference>